<dbReference type="GO" id="GO:0003723">
    <property type="term" value="F:RNA binding"/>
    <property type="evidence" value="ECO:0007669"/>
    <property type="project" value="TreeGrafter"/>
</dbReference>
<dbReference type="STRING" id="3076.A0A2P6U1D9"/>
<dbReference type="Gene3D" id="1.25.10.10">
    <property type="entry name" value="Leucine-rich Repeat Variant"/>
    <property type="match status" value="1"/>
</dbReference>
<keyword evidence="6" id="KW-0862">Zinc</keyword>
<keyword evidence="9 13" id="KW-0472">Membrane</keyword>
<evidence type="ECO:0000256" key="3">
    <source>
        <dbReference type="ARBA" id="ARBA00022692"/>
    </source>
</evidence>
<organism evidence="15 16">
    <name type="scientific">Chlorella sorokiniana</name>
    <name type="common">Freshwater green alga</name>
    <dbReference type="NCBI Taxonomy" id="3076"/>
    <lineage>
        <taxon>Eukaryota</taxon>
        <taxon>Viridiplantae</taxon>
        <taxon>Chlorophyta</taxon>
        <taxon>core chlorophytes</taxon>
        <taxon>Trebouxiophyceae</taxon>
        <taxon>Chlorellales</taxon>
        <taxon>Chlorellaceae</taxon>
        <taxon>Chlorella clade</taxon>
        <taxon>Chlorella</taxon>
    </lineage>
</organism>
<evidence type="ECO:0000259" key="14">
    <source>
        <dbReference type="PROSITE" id="PS50199"/>
    </source>
</evidence>
<keyword evidence="8 13" id="KW-1133">Transmembrane helix</keyword>
<keyword evidence="5 11" id="KW-0863">Zinc-finger</keyword>
<feature type="transmembrane region" description="Helical" evidence="13">
    <location>
        <begin position="269"/>
        <end position="293"/>
    </location>
</feature>
<dbReference type="Pfam" id="PF07264">
    <property type="entry name" value="EI24"/>
    <property type="match status" value="1"/>
</dbReference>
<evidence type="ECO:0000256" key="7">
    <source>
        <dbReference type="ARBA" id="ARBA00022980"/>
    </source>
</evidence>
<keyword evidence="3 13" id="KW-0812">Transmembrane</keyword>
<evidence type="ECO:0000313" key="15">
    <source>
        <dbReference type="EMBL" id="PRW60132.1"/>
    </source>
</evidence>
<sequence>MGAYKYIEELWKKKQSDVLRFLLRVRCWEYRQLPGIVRLTRPSRPDKARRMGFKAKQGYVVYRVRVRRGGRKKPVSKGIVYGKPVHQGVTQLKPTRNLRNVAEERVGRKCGGLRVLNSYWVNQDAVYKYFEVILVDPAHKAIRKDARVNWICNPVHKHRELRGLTSAGKKYRGLQGKGHLHTKARPSRRAVWRKNNSISLRRYHAAWTGLLLWLTGFRDALCLHRCVVYFVHDPRILAKTANCFMLNGLIFGGSVLLLDYVFKPALHLGLSAVVGPASASAISGALVGLYHVLWLFPAYLISFLVNCIWYNEIAELVVAAAQRRALQQRAARQGAMLVPGAPEGAVVKEVYRAALFAVFFGQVLLVGALPRIGPALNFLLLSWLYALYCFDYKWALHSVQLQQRIAYFERHWAFFLGFGAATVLPMALTSFYVGAALVGVLFPLWIMMACDSNPRLVYQRVLGEGGAAGGAAAPRASLPPLPVFRSACWATNKLLGNASLIPRLVRLFGVPRGRQPQPATSALSDTSSMDTRHCCNTMRQGIVFKADAGLKCPFCREFVDGFTDMAGRSDTIPDLVEANRAAHKSRVARKTGMDKAVSTGVPDPQRLVPPISCSTSTSHAAAAAEPGWTCPACRRVNAASKGECMGCRTPHPDRSAGPVKDLLACSDDEVARALCERNHAPVYRALADAGMPHDRVSNSLGGNGDSIRVALRGRRHERLMKAAHVLAAQPFCERVATHEFGNYAVQYVLEGTHRVRMEASTLLQQDALPPEQFTWAPSSNSGSSSSSSAARDCLAMNAFSKLLRVLTTPSMLHNLCNSDQGVHVLIRLIKLSSPPETAFIADQVLHDLADMVVSKGGALVVCTLVDRLAVAASCDNPGVVERATGAVVRMCSHLCQHHRALQQCARHQYLGPKVVELLQCGLPAVDAFKMGFELVQNAPALAATRHGSRTLQLLTEIRAADARSREMLRDVVCHASKALQGHFGQLAAKGETGGPALVRALLDYLLAEREDDWVVQITWELLAAGSELRRDREAHDLLVHSLALPLWRPTEAQQHWAALAAAGVDVAALKPKVDAAKGRAAPACPEW</sequence>
<dbReference type="SUPFAM" id="SSF54189">
    <property type="entry name" value="Ribosomal proteins S24e, L23 and L15e"/>
    <property type="match status" value="1"/>
</dbReference>
<feature type="transmembrane region" description="Helical" evidence="13">
    <location>
        <begin position="375"/>
        <end position="392"/>
    </location>
</feature>
<feature type="domain" description="RanBP2-type" evidence="14">
    <location>
        <begin position="624"/>
        <end position="653"/>
    </location>
</feature>
<evidence type="ECO:0000256" key="4">
    <source>
        <dbReference type="ARBA" id="ARBA00022723"/>
    </source>
</evidence>
<dbReference type="InterPro" id="IPR001876">
    <property type="entry name" value="Znf_RanBP2"/>
</dbReference>
<dbReference type="InterPro" id="IPR016024">
    <property type="entry name" value="ARM-type_fold"/>
</dbReference>
<dbReference type="AlphaFoldDB" id="A0A2P6U1D9"/>
<dbReference type="Proteomes" id="UP000239899">
    <property type="component" value="Unassembled WGS sequence"/>
</dbReference>
<dbReference type="PANTHER" id="PTHR11847">
    <property type="entry name" value="RIBOSOMAL PROTEIN L15"/>
    <property type="match status" value="1"/>
</dbReference>
<dbReference type="InterPro" id="IPR059112">
    <property type="entry name" value="CysZ/EI24"/>
</dbReference>
<comment type="similarity">
    <text evidence="2 12">Belongs to the eukaryotic ribosomal protein eL15 family.</text>
</comment>
<dbReference type="SMART" id="SM01384">
    <property type="entry name" value="Ribosomal_L15e"/>
    <property type="match status" value="1"/>
</dbReference>
<dbReference type="InterPro" id="IPR011989">
    <property type="entry name" value="ARM-like"/>
</dbReference>
<evidence type="ECO:0000313" key="16">
    <source>
        <dbReference type="Proteomes" id="UP000239899"/>
    </source>
</evidence>
<evidence type="ECO:0000256" key="8">
    <source>
        <dbReference type="ARBA" id="ARBA00022989"/>
    </source>
</evidence>
<dbReference type="InterPro" id="IPR000439">
    <property type="entry name" value="Ribosomal_eL15"/>
</dbReference>
<keyword evidence="7 12" id="KW-0689">Ribosomal protein</keyword>
<evidence type="ECO:0000256" key="10">
    <source>
        <dbReference type="ARBA" id="ARBA00023274"/>
    </source>
</evidence>
<dbReference type="NCBIfam" id="NF003269">
    <property type="entry name" value="PRK04243.1"/>
    <property type="match status" value="1"/>
</dbReference>
<dbReference type="PROSITE" id="PS01358">
    <property type="entry name" value="ZF_RANBP2_1"/>
    <property type="match status" value="1"/>
</dbReference>
<dbReference type="SUPFAM" id="SSF48371">
    <property type="entry name" value="ARM repeat"/>
    <property type="match status" value="1"/>
</dbReference>
<evidence type="ECO:0000256" key="13">
    <source>
        <dbReference type="SAM" id="Phobius"/>
    </source>
</evidence>
<dbReference type="Gene3D" id="3.40.1120.10">
    <property type="entry name" value="Ribosomal protein l15e"/>
    <property type="match status" value="1"/>
</dbReference>
<dbReference type="InterPro" id="IPR012678">
    <property type="entry name" value="Ribosomal_uL23/eL15/eS24_sf"/>
</dbReference>
<keyword evidence="10 12" id="KW-0687">Ribonucleoprotein</keyword>
<dbReference type="PROSITE" id="PS50199">
    <property type="entry name" value="ZF_RANBP2_2"/>
    <property type="match status" value="1"/>
</dbReference>
<protein>
    <recommendedName>
        <fullName evidence="12">Ribosomal protein L15</fullName>
    </recommendedName>
</protein>
<gene>
    <name evidence="15" type="ORF">C2E21_1741</name>
</gene>
<comment type="caution">
    <text evidence="15">The sequence shown here is derived from an EMBL/GenBank/DDBJ whole genome shotgun (WGS) entry which is preliminary data.</text>
</comment>
<reference evidence="15 16" key="1">
    <citation type="journal article" date="2018" name="Plant J.">
        <title>Genome sequences of Chlorella sorokiniana UTEX 1602 and Micractinium conductrix SAG 241.80: implications to maltose excretion by a green alga.</title>
        <authorList>
            <person name="Arriola M.B."/>
            <person name="Velmurugan N."/>
            <person name="Zhang Y."/>
            <person name="Plunkett M.H."/>
            <person name="Hondzo H."/>
            <person name="Barney B.M."/>
        </authorList>
    </citation>
    <scope>NUCLEOTIDE SEQUENCE [LARGE SCALE GENOMIC DNA]</scope>
    <source>
        <strain evidence="16">UTEX 1602</strain>
    </source>
</reference>
<name>A0A2P6U1D9_CHLSO</name>
<evidence type="ECO:0000256" key="5">
    <source>
        <dbReference type="ARBA" id="ARBA00022771"/>
    </source>
</evidence>
<accession>A0A2P6U1D9</accession>
<dbReference type="OrthoDB" id="10255148at2759"/>
<dbReference type="GO" id="GO:0002181">
    <property type="term" value="P:cytoplasmic translation"/>
    <property type="evidence" value="ECO:0007669"/>
    <property type="project" value="TreeGrafter"/>
</dbReference>
<proteinExistence type="inferred from homology"/>
<comment type="subcellular location">
    <subcellularLocation>
        <location evidence="1">Membrane</location>
        <topology evidence="1">Multi-pass membrane protein</topology>
    </subcellularLocation>
</comment>
<feature type="transmembrane region" description="Helical" evidence="13">
    <location>
        <begin position="413"/>
        <end position="446"/>
    </location>
</feature>
<evidence type="ECO:0000256" key="12">
    <source>
        <dbReference type="RuleBase" id="RU000663"/>
    </source>
</evidence>
<dbReference type="Pfam" id="PF00827">
    <property type="entry name" value="Ribosomal_L15e"/>
    <property type="match status" value="1"/>
</dbReference>
<feature type="transmembrane region" description="Helical" evidence="13">
    <location>
        <begin position="244"/>
        <end position="262"/>
    </location>
</feature>
<dbReference type="GO" id="GO:0022625">
    <property type="term" value="C:cytosolic large ribosomal subunit"/>
    <property type="evidence" value="ECO:0007669"/>
    <property type="project" value="TreeGrafter"/>
</dbReference>
<keyword evidence="16" id="KW-1185">Reference proteome</keyword>
<evidence type="ECO:0000256" key="11">
    <source>
        <dbReference type="PROSITE-ProRule" id="PRU00322"/>
    </source>
</evidence>
<evidence type="ECO:0000256" key="2">
    <source>
        <dbReference type="ARBA" id="ARBA00006857"/>
    </source>
</evidence>
<dbReference type="PANTHER" id="PTHR11847:SF4">
    <property type="entry name" value="LARGE RIBOSOMAL SUBUNIT PROTEIN EL15"/>
    <property type="match status" value="1"/>
</dbReference>
<keyword evidence="4" id="KW-0479">Metal-binding</keyword>
<dbReference type="EMBL" id="LHPG02000003">
    <property type="protein sequence ID" value="PRW60132.1"/>
    <property type="molecule type" value="Genomic_DNA"/>
</dbReference>
<dbReference type="FunFam" id="3.40.1120.10:FF:000001">
    <property type="entry name" value="Ribosomal protein L15"/>
    <property type="match status" value="1"/>
</dbReference>
<evidence type="ECO:0000256" key="1">
    <source>
        <dbReference type="ARBA" id="ARBA00004141"/>
    </source>
</evidence>
<dbReference type="InterPro" id="IPR024794">
    <property type="entry name" value="Rbsml_eL15_core_dom_sf"/>
</dbReference>
<dbReference type="GO" id="GO:0008270">
    <property type="term" value="F:zinc ion binding"/>
    <property type="evidence" value="ECO:0007669"/>
    <property type="project" value="UniProtKB-KW"/>
</dbReference>
<dbReference type="GO" id="GO:0003735">
    <property type="term" value="F:structural constituent of ribosome"/>
    <property type="evidence" value="ECO:0007669"/>
    <property type="project" value="InterPro"/>
</dbReference>
<feature type="transmembrane region" description="Helical" evidence="13">
    <location>
        <begin position="350"/>
        <end position="369"/>
    </location>
</feature>
<evidence type="ECO:0000256" key="6">
    <source>
        <dbReference type="ARBA" id="ARBA00022833"/>
    </source>
</evidence>
<evidence type="ECO:0000256" key="9">
    <source>
        <dbReference type="ARBA" id="ARBA00023136"/>
    </source>
</evidence>